<dbReference type="Gene3D" id="3.30.470.20">
    <property type="entry name" value="ATP-grasp fold, B domain"/>
    <property type="match status" value="1"/>
</dbReference>
<accession>W4JS26</accession>
<evidence type="ECO:0000256" key="7">
    <source>
        <dbReference type="SAM" id="MobiDB-lite"/>
    </source>
</evidence>
<feature type="domain" description="ATP-grasp" evidence="8">
    <location>
        <begin position="164"/>
        <end position="369"/>
    </location>
</feature>
<dbReference type="Gene3D" id="2.40.100.10">
    <property type="entry name" value="Cyclophilin-like"/>
    <property type="match status" value="2"/>
</dbReference>
<dbReference type="SUPFAM" id="SSF56059">
    <property type="entry name" value="Glutathione synthetase ATP-binding domain-like"/>
    <property type="match status" value="1"/>
</dbReference>
<keyword evidence="2 6" id="KW-0547">Nucleotide-binding</keyword>
<dbReference type="SMART" id="SM00796">
    <property type="entry name" value="AHS1"/>
    <property type="match status" value="1"/>
</dbReference>
<reference evidence="10 11" key="1">
    <citation type="journal article" date="2012" name="New Phytol.">
        <title>Insight into trade-off between wood decay and parasitism from the genome of a fungal forest pathogen.</title>
        <authorList>
            <person name="Olson A."/>
            <person name="Aerts A."/>
            <person name="Asiegbu F."/>
            <person name="Belbahri L."/>
            <person name="Bouzid O."/>
            <person name="Broberg A."/>
            <person name="Canback B."/>
            <person name="Coutinho P.M."/>
            <person name="Cullen D."/>
            <person name="Dalman K."/>
            <person name="Deflorio G."/>
            <person name="van Diepen L.T."/>
            <person name="Dunand C."/>
            <person name="Duplessis S."/>
            <person name="Durling M."/>
            <person name="Gonthier P."/>
            <person name="Grimwood J."/>
            <person name="Fossdal C.G."/>
            <person name="Hansson D."/>
            <person name="Henrissat B."/>
            <person name="Hietala A."/>
            <person name="Himmelstrand K."/>
            <person name="Hoffmeister D."/>
            <person name="Hogberg N."/>
            <person name="James T.Y."/>
            <person name="Karlsson M."/>
            <person name="Kohler A."/>
            <person name="Kues U."/>
            <person name="Lee Y.H."/>
            <person name="Lin Y.C."/>
            <person name="Lind M."/>
            <person name="Lindquist E."/>
            <person name="Lombard V."/>
            <person name="Lucas S."/>
            <person name="Lunden K."/>
            <person name="Morin E."/>
            <person name="Murat C."/>
            <person name="Park J."/>
            <person name="Raffaello T."/>
            <person name="Rouze P."/>
            <person name="Salamov A."/>
            <person name="Schmutz J."/>
            <person name="Solheim H."/>
            <person name="Stahlberg J."/>
            <person name="Velez H."/>
            <person name="de Vries R.P."/>
            <person name="Wiebenga A."/>
            <person name="Woodward S."/>
            <person name="Yakovlev I."/>
            <person name="Garbelotto M."/>
            <person name="Martin F."/>
            <person name="Grigoriev I.V."/>
            <person name="Stenlid J."/>
        </authorList>
    </citation>
    <scope>NUCLEOTIDE SEQUENCE [LARGE SCALE GENOMIC DNA]</scope>
    <source>
        <strain evidence="10 11">TC 32-1</strain>
    </source>
</reference>
<dbReference type="InterPro" id="IPR011054">
    <property type="entry name" value="Rudment_hybrid_motif"/>
</dbReference>
<dbReference type="KEGG" id="hir:HETIRDRAFT_480433"/>
<dbReference type="InterPro" id="IPR011053">
    <property type="entry name" value="Single_hybrid_motif"/>
</dbReference>
<dbReference type="PROSITE" id="PS50975">
    <property type="entry name" value="ATP_GRASP"/>
    <property type="match status" value="1"/>
</dbReference>
<dbReference type="Gene3D" id="2.40.50.100">
    <property type="match status" value="1"/>
</dbReference>
<evidence type="ECO:0000259" key="9">
    <source>
        <dbReference type="PROSITE" id="PS50979"/>
    </source>
</evidence>
<evidence type="ECO:0008006" key="12">
    <source>
        <dbReference type="Google" id="ProtNLM"/>
    </source>
</evidence>
<dbReference type="OrthoDB" id="196847at2759"/>
<dbReference type="SUPFAM" id="SSF160467">
    <property type="entry name" value="PH0987 N-terminal domain-like"/>
    <property type="match status" value="1"/>
</dbReference>
<dbReference type="SUPFAM" id="SSF50891">
    <property type="entry name" value="Cyclophilin-like"/>
    <property type="match status" value="2"/>
</dbReference>
<dbReference type="InterPro" id="IPR011764">
    <property type="entry name" value="Biotin_carboxylation_dom"/>
</dbReference>
<dbReference type="RefSeq" id="XP_009551260.1">
    <property type="nucleotide sequence ID" value="XM_009552965.1"/>
</dbReference>
<keyword evidence="4 6" id="KW-0067">ATP-binding</keyword>
<dbReference type="STRING" id="747525.W4JS26"/>
<dbReference type="InParanoid" id="W4JS26"/>
<keyword evidence="1" id="KW-0436">Ligase</keyword>
<dbReference type="Pfam" id="PF02626">
    <property type="entry name" value="CT_A_B"/>
    <property type="match status" value="1"/>
</dbReference>
<keyword evidence="3" id="KW-0378">Hydrolase</keyword>
<dbReference type="SMART" id="SM00878">
    <property type="entry name" value="Biotin_carb_C"/>
    <property type="match status" value="1"/>
</dbReference>
<name>W4JS26_HETIT</name>
<dbReference type="SMART" id="SM00797">
    <property type="entry name" value="AHS2"/>
    <property type="match status" value="1"/>
</dbReference>
<evidence type="ECO:0000313" key="11">
    <source>
        <dbReference type="Proteomes" id="UP000030671"/>
    </source>
</evidence>
<dbReference type="GO" id="GO:0005524">
    <property type="term" value="F:ATP binding"/>
    <property type="evidence" value="ECO:0007669"/>
    <property type="project" value="UniProtKB-UniRule"/>
</dbReference>
<evidence type="ECO:0000256" key="1">
    <source>
        <dbReference type="ARBA" id="ARBA00022598"/>
    </source>
</evidence>
<dbReference type="InterPro" id="IPR003833">
    <property type="entry name" value="CT_C_D"/>
</dbReference>
<evidence type="ECO:0000256" key="3">
    <source>
        <dbReference type="ARBA" id="ARBA00022801"/>
    </source>
</evidence>
<gene>
    <name evidence="10" type="ORF">HETIRDRAFT_480433</name>
</gene>
<sequence>MPWPNTQPQTATPKVKPPGHTLLVANRGEIAVRIIRTARAVTMDGAGAISTISLYTPSDAHALHVSLADIAVPLSLPLPSFNAEPNTSQYESAAYLDPRALLTLAAEHSATLLHPGYGLLSESAHFAELCRTAGVTFLGPSPEAMRELGGKDAARRVAGRVGVRVLEGSGMIPLREEDSERERESAVEEARRIGWPVVVKPVLGGGGRGIVVCNDEEQVRRAVKEASRSAGGRMGDEEEEEDGGVIIECYVDRARHVEVQVFGNSAGHVVPLGVRECSVQRRHQKVLEEAPGAFLAVHPEVVREICASAIKLCESVNYGSAGTCEFLVDCDTCEVFFLEMNTRIQVEHPVTEYAHPGVPQLDIVRLMIEQGIAEREGRGGLDPAYLDGFAFHLPDFNSGSDGSLTCTVHAIEARVCAENPAAGFVPSAGVMQRVVFGPKEAMKGDEAWLRVDTWATPGTAISPHFDSLLAKLIVRAPTRAQAVERMLRALDATQIYGPPTNVQFLRAVVSSEAFRRGEVTTKFLDDFNHNSRSVHVLAPGLSTTVQSLPHRTVGHGIPQSGPFDTLSMRIASLLVNNTDPVPRDGVSTNAACDVLEITLAGPTLLFRAPAVLALTGARALLLVNGESRPMWARVAVRSGARVSVGRLESVGESVGCRAYLAVRGGFPEVAAYLGSKATSVGMGGYQGRALVVGDELALRACDIRHDELDAGPLVLPASLRPPYPSPQTDSPNATWILHVLLGPHSDAEFLTSRGLHTFFASSWTVQPSSSRSGIRLSRYHTRGFSENPPAPPSGPAIQWARTGGSEGGAHPSNVLDCAYARGSVNLNGDTPVILGVEGPDMGGFVCVCVVVTADLWKLGQLRPGCLLRFEPISVDRAVQMMEHTEHMVDTVRKFVRTGTVVAHPEPADLETSDDLQDPRLHVVEENPGNQRPQVVFRQAGDSAVLVEYGSMHLDFGIRARIHAFEVEVRRRKIPGITSLAPCIRSIMCYYDPRSVSQSSLLAHLIAAEHALPDSTSDMHFRSRKFEFPIVIDDRWNRDALERYMRSVRSKAVYLPSNIEYLARNNGLKGGAEEALRLLVVFGVGFYLGCPFLVPADPRCRLVGQKMNPSRTFTPRGAVGIAGLVAAIYPTESPGGYQLFGRTLPAWQTWGRGENFTPEKPWLLNSFDQITFKPVMEDEYLELEKQFDAGLYKFKVEETVFSMAEYETFVSSVADEEARFKARQAEGVRRESERFAHELTAASDTNTGITITAPLAARMWKIRCKLGDVIDSAEVVVVVLEAMKTEVSIVAGEEAVGRTVKGFGTAAREGTSVSAGDVLIILE</sequence>
<proteinExistence type="predicted"/>
<dbReference type="InterPro" id="IPR050856">
    <property type="entry name" value="Biotin_carboxylase_complex"/>
</dbReference>
<dbReference type="InterPro" id="IPR005479">
    <property type="entry name" value="CPAse_ATP-bd"/>
</dbReference>
<dbReference type="PANTHER" id="PTHR18866:SF128">
    <property type="entry name" value="UREA AMIDOLYASE"/>
    <property type="match status" value="1"/>
</dbReference>
<dbReference type="SUPFAM" id="SSF51246">
    <property type="entry name" value="Rudiment single hybrid motif"/>
    <property type="match status" value="1"/>
</dbReference>
<dbReference type="EMBL" id="KI925464">
    <property type="protein sequence ID" value="ETW76338.1"/>
    <property type="molecule type" value="Genomic_DNA"/>
</dbReference>
<evidence type="ECO:0000256" key="4">
    <source>
        <dbReference type="ARBA" id="ARBA00022840"/>
    </source>
</evidence>
<dbReference type="Pfam" id="PF02682">
    <property type="entry name" value="CT_C_D"/>
    <property type="match status" value="1"/>
</dbReference>
<dbReference type="Proteomes" id="UP000030671">
    <property type="component" value="Unassembled WGS sequence"/>
</dbReference>
<feature type="region of interest" description="Disordered" evidence="7">
    <location>
        <begin position="783"/>
        <end position="807"/>
    </location>
</feature>
<keyword evidence="11" id="KW-1185">Reference proteome</keyword>
<dbReference type="InterPro" id="IPR016185">
    <property type="entry name" value="PreATP-grasp_dom_sf"/>
</dbReference>
<evidence type="ECO:0000313" key="10">
    <source>
        <dbReference type="EMBL" id="ETW76338.1"/>
    </source>
</evidence>
<dbReference type="GeneID" id="20677913"/>
<feature type="domain" description="Biotin carboxylation" evidence="9">
    <location>
        <begin position="18"/>
        <end position="529"/>
    </location>
</feature>
<dbReference type="InterPro" id="IPR005482">
    <property type="entry name" value="Biotin_COase_C"/>
</dbReference>
<dbReference type="Pfam" id="PF02785">
    <property type="entry name" value="Biotin_carb_C"/>
    <property type="match status" value="1"/>
</dbReference>
<dbReference type="Pfam" id="PF00289">
    <property type="entry name" value="Biotin_carb_N"/>
    <property type="match status" value="1"/>
</dbReference>
<evidence type="ECO:0000256" key="5">
    <source>
        <dbReference type="ARBA" id="ARBA00023267"/>
    </source>
</evidence>
<dbReference type="Gene3D" id="3.30.1360.40">
    <property type="match status" value="1"/>
</dbReference>
<keyword evidence="5" id="KW-0092">Biotin</keyword>
<dbReference type="InterPro" id="IPR029000">
    <property type="entry name" value="Cyclophilin-like_dom_sf"/>
</dbReference>
<dbReference type="PANTHER" id="PTHR18866">
    <property type="entry name" value="CARBOXYLASE:PYRUVATE/ACETYL-COA/PROPIONYL-COA CARBOXYLASE"/>
    <property type="match status" value="1"/>
</dbReference>
<dbReference type="eggNOG" id="KOG0238">
    <property type="taxonomic scope" value="Eukaryota"/>
</dbReference>
<dbReference type="GO" id="GO:0046872">
    <property type="term" value="F:metal ion binding"/>
    <property type="evidence" value="ECO:0007669"/>
    <property type="project" value="InterPro"/>
</dbReference>
<evidence type="ECO:0000259" key="8">
    <source>
        <dbReference type="PROSITE" id="PS50975"/>
    </source>
</evidence>
<dbReference type="InterPro" id="IPR011761">
    <property type="entry name" value="ATP-grasp"/>
</dbReference>
<dbReference type="InterPro" id="IPR005481">
    <property type="entry name" value="BC-like_N"/>
</dbReference>
<dbReference type="SUPFAM" id="SSF51230">
    <property type="entry name" value="Single hybrid motif"/>
    <property type="match status" value="1"/>
</dbReference>
<dbReference type="SUPFAM" id="SSF52440">
    <property type="entry name" value="PreATP-grasp domain"/>
    <property type="match status" value="1"/>
</dbReference>
<dbReference type="HOGENOM" id="CLU_002162_0_1_1"/>
<evidence type="ECO:0000256" key="6">
    <source>
        <dbReference type="PROSITE-ProRule" id="PRU00409"/>
    </source>
</evidence>
<dbReference type="CDD" id="cd06850">
    <property type="entry name" value="biotinyl_domain"/>
    <property type="match status" value="1"/>
</dbReference>
<dbReference type="PROSITE" id="PS00867">
    <property type="entry name" value="CPSASE_2"/>
    <property type="match status" value="1"/>
</dbReference>
<organism evidence="10 11">
    <name type="scientific">Heterobasidion irregulare (strain TC 32-1)</name>
    <dbReference type="NCBI Taxonomy" id="747525"/>
    <lineage>
        <taxon>Eukaryota</taxon>
        <taxon>Fungi</taxon>
        <taxon>Dikarya</taxon>
        <taxon>Basidiomycota</taxon>
        <taxon>Agaricomycotina</taxon>
        <taxon>Agaricomycetes</taxon>
        <taxon>Russulales</taxon>
        <taxon>Bondarzewiaceae</taxon>
        <taxon>Heterobasidion</taxon>
        <taxon>Heterobasidion annosum species complex</taxon>
    </lineage>
</organism>
<dbReference type="PROSITE" id="PS50979">
    <property type="entry name" value="BC"/>
    <property type="match status" value="1"/>
</dbReference>
<dbReference type="GO" id="GO:0016874">
    <property type="term" value="F:ligase activity"/>
    <property type="evidence" value="ECO:0007669"/>
    <property type="project" value="UniProtKB-KW"/>
</dbReference>
<evidence type="ECO:0000256" key="2">
    <source>
        <dbReference type="ARBA" id="ARBA00022741"/>
    </source>
</evidence>
<dbReference type="GO" id="GO:0016787">
    <property type="term" value="F:hydrolase activity"/>
    <property type="evidence" value="ECO:0007669"/>
    <property type="project" value="UniProtKB-KW"/>
</dbReference>
<dbReference type="Pfam" id="PF02786">
    <property type="entry name" value="CPSase_L_D2"/>
    <property type="match status" value="1"/>
</dbReference>
<dbReference type="InterPro" id="IPR003778">
    <property type="entry name" value="CT_A_B"/>
</dbReference>
<protein>
    <recommendedName>
        <fullName evidence="12">Urea carboxylase</fullName>
    </recommendedName>
</protein>